<dbReference type="NCBIfam" id="TIGR02605">
    <property type="entry name" value="CxxC_CxxC_SSSS"/>
    <property type="match status" value="1"/>
</dbReference>
<evidence type="ECO:0000259" key="2">
    <source>
        <dbReference type="SMART" id="SM00834"/>
    </source>
</evidence>
<reference evidence="3 4" key="1">
    <citation type="submission" date="2020-08" db="EMBL/GenBank/DDBJ databases">
        <title>Acidobacteriota in marine sediments use diverse sulfur dissimilation pathways.</title>
        <authorList>
            <person name="Wasmund K."/>
        </authorList>
    </citation>
    <scope>NUCLEOTIDE SEQUENCE [LARGE SCALE GENOMIC DNA]</scope>
    <source>
        <strain evidence="3">MAG AM3-A</strain>
    </source>
</reference>
<feature type="domain" description="Putative regulatory protein FmdB zinc ribbon" evidence="2">
    <location>
        <begin position="1"/>
        <end position="41"/>
    </location>
</feature>
<dbReference type="SMART" id="SM00834">
    <property type="entry name" value="CxxC_CXXC_SSSS"/>
    <property type="match status" value="1"/>
</dbReference>
<comment type="caution">
    <text evidence="3">The sequence shown here is derived from an EMBL/GenBank/DDBJ whole genome shotgun (WGS) entry which is preliminary data.</text>
</comment>
<protein>
    <submittedName>
        <fullName evidence="3">Zinc ribbon domain-containing protein</fullName>
    </submittedName>
</protein>
<evidence type="ECO:0000313" key="3">
    <source>
        <dbReference type="EMBL" id="MBD3870249.1"/>
    </source>
</evidence>
<gene>
    <name evidence="3" type="ORF">IFJ97_02680</name>
</gene>
<dbReference type="EMBL" id="JACXWA010000046">
    <property type="protein sequence ID" value="MBD3870249.1"/>
    <property type="molecule type" value="Genomic_DNA"/>
</dbReference>
<dbReference type="Proteomes" id="UP000598633">
    <property type="component" value="Unassembled WGS sequence"/>
</dbReference>
<accession>A0A8J6Y646</accession>
<dbReference type="PANTHER" id="PTHR34404:SF2">
    <property type="entry name" value="CONSERVED SERINE RICH PROTEIN"/>
    <property type="match status" value="1"/>
</dbReference>
<proteinExistence type="predicted"/>
<dbReference type="Pfam" id="PF09723">
    <property type="entry name" value="Zn_ribbon_8"/>
    <property type="match status" value="1"/>
</dbReference>
<evidence type="ECO:0000313" key="4">
    <source>
        <dbReference type="Proteomes" id="UP000598633"/>
    </source>
</evidence>
<evidence type="ECO:0000256" key="1">
    <source>
        <dbReference type="SAM" id="MobiDB-lite"/>
    </source>
</evidence>
<name>A0A8J6Y646_9BACT</name>
<feature type="compositionally biased region" description="Basic and acidic residues" evidence="1">
    <location>
        <begin position="83"/>
        <end position="100"/>
    </location>
</feature>
<dbReference type="InterPro" id="IPR013429">
    <property type="entry name" value="Regulatory_FmdB_Zinc_ribbon"/>
</dbReference>
<dbReference type="AlphaFoldDB" id="A0A8J6Y646"/>
<organism evidence="3 4">
    <name type="scientific">Candidatus Sulfomarinibacter kjeldsenii</name>
    <dbReference type="NCBI Taxonomy" id="2885994"/>
    <lineage>
        <taxon>Bacteria</taxon>
        <taxon>Pseudomonadati</taxon>
        <taxon>Acidobacteriota</taxon>
        <taxon>Thermoanaerobaculia</taxon>
        <taxon>Thermoanaerobaculales</taxon>
        <taxon>Candidatus Sulfomarinibacteraceae</taxon>
        <taxon>Candidatus Sulfomarinibacter</taxon>
    </lineage>
</organism>
<dbReference type="PANTHER" id="PTHR34404">
    <property type="entry name" value="REGULATORY PROTEIN, FMDB FAMILY"/>
    <property type="match status" value="1"/>
</dbReference>
<sequence length="100" mass="10732">MPLYEYQCQQCSVRFERIEKASALKDGRCPECGGDAHRLIGSPALQFKGSGWYVNDYGKGNANGTGATAKETEVAKSAAETSTDSKPEKKAEKKADAKVA</sequence>
<feature type="region of interest" description="Disordered" evidence="1">
    <location>
        <begin position="63"/>
        <end position="100"/>
    </location>
</feature>